<dbReference type="AlphaFoldDB" id="A0A7X6BNM0"/>
<sequence>MQHPERRILEVEGLPIACAQVGEGRPVVYLHGALTTLEEGLTGLAATLAPRFRMTAFDRPGHGHSGRDAGTGSAWRQAELIHAALTMLGLERPVIVAHSFGGAVAMALALRFPGSISGAVLIAPIAFPEPRPEMMMFGPRALPFAGDGLSLLAAPADAVMLPALWNAMFLPQRMTAAFRDGFPFELASGRTQLQADGQEALEMIRSLARSAPLYAACQTPVQVLQGDRDLVVNPLLHGRPLAAVLPRGRFVNLPGLGHMAHHFAPERVAGAIDEVFLQADA</sequence>
<dbReference type="PRINTS" id="PR00111">
    <property type="entry name" value="ABHYDROLASE"/>
</dbReference>
<dbReference type="InterPro" id="IPR029058">
    <property type="entry name" value="AB_hydrolase_fold"/>
</dbReference>
<dbReference type="InterPro" id="IPR000073">
    <property type="entry name" value="AB_hydrolase_1"/>
</dbReference>
<dbReference type="PANTHER" id="PTHR43798">
    <property type="entry name" value="MONOACYLGLYCEROL LIPASE"/>
    <property type="match status" value="1"/>
</dbReference>
<protein>
    <submittedName>
        <fullName evidence="2">Pimeloyl-ACP methyl ester carboxylesterase</fullName>
    </submittedName>
</protein>
<dbReference type="Pfam" id="PF00561">
    <property type="entry name" value="Abhydrolase_1"/>
    <property type="match status" value="1"/>
</dbReference>
<keyword evidence="3" id="KW-1185">Reference proteome</keyword>
<accession>A0A7X6BNM0</accession>
<dbReference type="InterPro" id="IPR050266">
    <property type="entry name" value="AB_hydrolase_sf"/>
</dbReference>
<evidence type="ECO:0000313" key="3">
    <source>
        <dbReference type="Proteomes" id="UP000587415"/>
    </source>
</evidence>
<dbReference type="EMBL" id="JAATJM010000001">
    <property type="protein sequence ID" value="NJC40611.1"/>
    <property type="molecule type" value="Genomic_DNA"/>
</dbReference>
<dbReference type="SUPFAM" id="SSF53474">
    <property type="entry name" value="alpha/beta-Hydrolases"/>
    <property type="match status" value="1"/>
</dbReference>
<dbReference type="Proteomes" id="UP000587415">
    <property type="component" value="Unassembled WGS sequence"/>
</dbReference>
<evidence type="ECO:0000259" key="1">
    <source>
        <dbReference type="Pfam" id="PF00561"/>
    </source>
</evidence>
<dbReference type="Gene3D" id="3.40.50.1820">
    <property type="entry name" value="alpha/beta hydrolase"/>
    <property type="match status" value="1"/>
</dbReference>
<name>A0A7X6BNM0_9CAUL</name>
<organism evidence="2 3">
    <name type="scientific">Brevundimonas alba</name>
    <dbReference type="NCBI Taxonomy" id="74314"/>
    <lineage>
        <taxon>Bacteria</taxon>
        <taxon>Pseudomonadati</taxon>
        <taxon>Pseudomonadota</taxon>
        <taxon>Alphaproteobacteria</taxon>
        <taxon>Caulobacterales</taxon>
        <taxon>Caulobacteraceae</taxon>
        <taxon>Brevundimonas</taxon>
    </lineage>
</organism>
<gene>
    <name evidence="2" type="ORF">GGQ87_000869</name>
</gene>
<comment type="caution">
    <text evidence="2">The sequence shown here is derived from an EMBL/GenBank/DDBJ whole genome shotgun (WGS) entry which is preliminary data.</text>
</comment>
<dbReference type="RefSeq" id="WP_168045474.1">
    <property type="nucleotide sequence ID" value="NZ_JAATJM010000001.1"/>
</dbReference>
<evidence type="ECO:0000313" key="2">
    <source>
        <dbReference type="EMBL" id="NJC40611.1"/>
    </source>
</evidence>
<feature type="domain" description="AB hydrolase-1" evidence="1">
    <location>
        <begin position="26"/>
        <end position="265"/>
    </location>
</feature>
<proteinExistence type="predicted"/>
<reference evidence="2 3" key="1">
    <citation type="submission" date="2020-03" db="EMBL/GenBank/DDBJ databases">
        <title>Genomic Encyclopedia of Type Strains, Phase IV (KMG-IV): sequencing the most valuable type-strain genomes for metagenomic binning, comparative biology and taxonomic classification.</title>
        <authorList>
            <person name="Goeker M."/>
        </authorList>
    </citation>
    <scope>NUCLEOTIDE SEQUENCE [LARGE SCALE GENOMIC DNA]</scope>
    <source>
        <strain evidence="2 3">DSM 4736</strain>
    </source>
</reference>